<proteinExistence type="predicted"/>
<feature type="chain" id="PRO_5006902710" description="DUF3887 domain-containing protein" evidence="2">
    <location>
        <begin position="25"/>
        <end position="165"/>
    </location>
</feature>
<dbReference type="RefSeq" id="WP_058437619.1">
    <property type="nucleotide sequence ID" value="NZ_KQ758903.1"/>
</dbReference>
<dbReference type="OrthoDB" id="160131at2"/>
<feature type="coiled-coil region" evidence="1">
    <location>
        <begin position="26"/>
        <end position="60"/>
    </location>
</feature>
<keyword evidence="1" id="KW-0175">Coiled coil</keyword>
<evidence type="ECO:0000256" key="2">
    <source>
        <dbReference type="SAM" id="SignalP"/>
    </source>
</evidence>
<dbReference type="Proteomes" id="UP000053947">
    <property type="component" value="Unassembled WGS sequence"/>
</dbReference>
<evidence type="ECO:0000313" key="4">
    <source>
        <dbReference type="Proteomes" id="UP000053947"/>
    </source>
</evidence>
<name>A0A0W0GKR4_9CHLR</name>
<organism evidence="3 4">
    <name type="scientific">Dehalogenimonas alkenigignens</name>
    <dbReference type="NCBI Taxonomy" id="1217799"/>
    <lineage>
        <taxon>Bacteria</taxon>
        <taxon>Bacillati</taxon>
        <taxon>Chloroflexota</taxon>
        <taxon>Dehalococcoidia</taxon>
        <taxon>Dehalococcoidales</taxon>
        <taxon>Dehalococcoidaceae</taxon>
        <taxon>Dehalogenimonas</taxon>
    </lineage>
</organism>
<sequence length="165" mass="18718">MKRWRWLLPIVTLVMLLPGCTSNAKYQEALDQNAALASQVADLNSQITNLSGQISTLQTNYEKISKVFPPRDFASLQELKDWLAKDKTDQQPAPATIEELYSRGLKMQLAALNDGFIISIDQEFVTDAFFFIFGIAVVNNEIWVWDIEDDDLYQPIGWGTVTRNS</sequence>
<keyword evidence="4" id="KW-1185">Reference proteome</keyword>
<protein>
    <recommendedName>
        <fullName evidence="5">DUF3887 domain-containing protein</fullName>
    </recommendedName>
</protein>
<evidence type="ECO:0000313" key="3">
    <source>
        <dbReference type="EMBL" id="KTB49148.1"/>
    </source>
</evidence>
<dbReference type="STRING" id="1217799.DEALK_00600"/>
<dbReference type="AlphaFoldDB" id="A0A0W0GKR4"/>
<evidence type="ECO:0000256" key="1">
    <source>
        <dbReference type="SAM" id="Coils"/>
    </source>
</evidence>
<reference evidence="3 4" key="1">
    <citation type="submission" date="2015-06" db="EMBL/GenBank/DDBJ databases">
        <title>Genome sequence of the organohalide-respiring Dehalogenimonas alkenigignens type strain (IP3-3T).</title>
        <authorList>
            <person name="Key T.A."/>
            <person name="Richmond D.P."/>
            <person name="Bowman K.S."/>
            <person name="Cho Y.-J."/>
            <person name="Chun J."/>
            <person name="da Costa M.S."/>
            <person name="Rainey F.A."/>
            <person name="Moe W.M."/>
        </authorList>
    </citation>
    <scope>NUCLEOTIDE SEQUENCE [LARGE SCALE GENOMIC DNA]</scope>
    <source>
        <strain evidence="3 4">IP3-3</strain>
    </source>
</reference>
<gene>
    <name evidence="3" type="ORF">DEALK_00600</name>
</gene>
<dbReference type="EMBL" id="LFDV01000001">
    <property type="protein sequence ID" value="KTB49148.1"/>
    <property type="molecule type" value="Genomic_DNA"/>
</dbReference>
<evidence type="ECO:0008006" key="5">
    <source>
        <dbReference type="Google" id="ProtNLM"/>
    </source>
</evidence>
<accession>A0A0W0GKR4</accession>
<comment type="caution">
    <text evidence="3">The sequence shown here is derived from an EMBL/GenBank/DDBJ whole genome shotgun (WGS) entry which is preliminary data.</text>
</comment>
<feature type="signal peptide" evidence="2">
    <location>
        <begin position="1"/>
        <end position="24"/>
    </location>
</feature>
<keyword evidence="2" id="KW-0732">Signal</keyword>